<evidence type="ECO:0000256" key="8">
    <source>
        <dbReference type="ARBA" id="ARBA00023143"/>
    </source>
</evidence>
<evidence type="ECO:0000256" key="10">
    <source>
        <dbReference type="ARBA" id="ARBA00023288"/>
    </source>
</evidence>
<evidence type="ECO:0000256" key="5">
    <source>
        <dbReference type="ARBA" id="ARBA00022729"/>
    </source>
</evidence>
<accession>A0AA37T300</accession>
<evidence type="ECO:0000256" key="4">
    <source>
        <dbReference type="ARBA" id="ARBA00011439"/>
    </source>
</evidence>
<dbReference type="GO" id="GO:0009279">
    <property type="term" value="C:cell outer membrane"/>
    <property type="evidence" value="ECO:0007669"/>
    <property type="project" value="UniProtKB-SubCell"/>
</dbReference>
<evidence type="ECO:0000256" key="6">
    <source>
        <dbReference type="ARBA" id="ARBA00023136"/>
    </source>
</evidence>
<dbReference type="AlphaFoldDB" id="A0AA37T300"/>
<dbReference type="PANTHER" id="PTHR34933">
    <property type="entry name" value="FLAGELLAR L-RING PROTEIN"/>
    <property type="match status" value="1"/>
</dbReference>
<dbReference type="Pfam" id="PF02107">
    <property type="entry name" value="FlgH"/>
    <property type="match status" value="1"/>
</dbReference>
<evidence type="ECO:0000256" key="7">
    <source>
        <dbReference type="ARBA" id="ARBA00023139"/>
    </source>
</evidence>
<evidence type="ECO:0000256" key="3">
    <source>
        <dbReference type="ARBA" id="ARBA00006929"/>
    </source>
</evidence>
<dbReference type="GO" id="GO:0003774">
    <property type="term" value="F:cytoskeletal motor activity"/>
    <property type="evidence" value="ECO:0007669"/>
    <property type="project" value="InterPro"/>
</dbReference>
<keyword evidence="6 11" id="KW-0472">Membrane</keyword>
<reference evidence="12" key="2">
    <citation type="submission" date="2023-01" db="EMBL/GenBank/DDBJ databases">
        <title>Draft genome sequence of Agaribacter marinus strain NBRC 110023.</title>
        <authorList>
            <person name="Sun Q."/>
            <person name="Mori K."/>
        </authorList>
    </citation>
    <scope>NUCLEOTIDE SEQUENCE</scope>
    <source>
        <strain evidence="12">NBRC 110023</strain>
    </source>
</reference>
<keyword evidence="5" id="KW-0732">Signal</keyword>
<dbReference type="PANTHER" id="PTHR34933:SF1">
    <property type="entry name" value="FLAGELLAR L-RING PROTEIN"/>
    <property type="match status" value="1"/>
</dbReference>
<dbReference type="Proteomes" id="UP001156601">
    <property type="component" value="Unassembled WGS sequence"/>
</dbReference>
<dbReference type="HAMAP" id="MF_00415">
    <property type="entry name" value="FlgH"/>
    <property type="match status" value="1"/>
</dbReference>
<evidence type="ECO:0000256" key="2">
    <source>
        <dbReference type="ARBA" id="ARBA00004635"/>
    </source>
</evidence>
<comment type="similarity">
    <text evidence="3 11">Belongs to the FlgH family.</text>
</comment>
<gene>
    <name evidence="11 12" type="primary">flgH</name>
    <name evidence="12" type="ORF">GCM10007852_17030</name>
</gene>
<evidence type="ECO:0000313" key="12">
    <source>
        <dbReference type="EMBL" id="GLR70795.1"/>
    </source>
</evidence>
<evidence type="ECO:0000256" key="11">
    <source>
        <dbReference type="HAMAP-Rule" id="MF_00415"/>
    </source>
</evidence>
<sequence length="236" mass="25621">MMQYFPDKIVMKAIFVTCMVAVLTACNSTSSHSPRADDPFYAPASPVYKRAEIAENGSLFSATLANSLYSDVKARRVGDIITVTLRENTNASKSAGTTSSKESTMDVNPIIGLGANPIRIGKESIQLGMNSSNEFTGDAQANQSNSLQGNISVSVVEVLPNQNLVIRGEKWLTLNSGDEYIRLTGVIRPADVSPTNEIQSTKIANARIQYSGTGSFARAQEKGWLTKFFASEWWPL</sequence>
<comment type="subcellular location">
    <subcellularLocation>
        <location evidence="11">Cell outer membrane</location>
    </subcellularLocation>
    <subcellularLocation>
        <location evidence="11">Bacterial flagellum basal body</location>
    </subcellularLocation>
    <subcellularLocation>
        <location evidence="2">Membrane</location>
        <topology evidence="2">Lipid-anchor</topology>
    </subcellularLocation>
</comment>
<comment type="function">
    <text evidence="1 11">Assembles around the rod to form the L-ring and probably protects the motor/basal body from shearing forces during rotation.</text>
</comment>
<dbReference type="EMBL" id="BSOT01000005">
    <property type="protein sequence ID" value="GLR70795.1"/>
    <property type="molecule type" value="Genomic_DNA"/>
</dbReference>
<comment type="caution">
    <text evidence="12">The sequence shown here is derived from an EMBL/GenBank/DDBJ whole genome shotgun (WGS) entry which is preliminary data.</text>
</comment>
<keyword evidence="12" id="KW-0966">Cell projection</keyword>
<dbReference type="InterPro" id="IPR000527">
    <property type="entry name" value="Flag_Lring"/>
</dbReference>
<keyword evidence="8 11" id="KW-0975">Bacterial flagellum</keyword>
<dbReference type="GO" id="GO:0071973">
    <property type="term" value="P:bacterial-type flagellum-dependent cell motility"/>
    <property type="evidence" value="ECO:0007669"/>
    <property type="project" value="InterPro"/>
</dbReference>
<keyword evidence="7" id="KW-0564">Palmitate</keyword>
<proteinExistence type="inferred from homology"/>
<dbReference type="GO" id="GO:0009427">
    <property type="term" value="C:bacterial-type flagellum basal body, distal rod, L ring"/>
    <property type="evidence" value="ECO:0007669"/>
    <property type="project" value="InterPro"/>
</dbReference>
<keyword evidence="12" id="KW-0282">Flagellum</keyword>
<keyword evidence="9 11" id="KW-0998">Cell outer membrane</keyword>
<dbReference type="NCBIfam" id="NF001304">
    <property type="entry name" value="PRK00249.1-4"/>
    <property type="match status" value="1"/>
</dbReference>
<dbReference type="NCBIfam" id="NF009338">
    <property type="entry name" value="PRK12698.1"/>
    <property type="match status" value="1"/>
</dbReference>
<keyword evidence="10" id="KW-0449">Lipoprotein</keyword>
<reference evidence="12" key="1">
    <citation type="journal article" date="2014" name="Int. J. Syst. Evol. Microbiol.">
        <title>Complete genome sequence of Corynebacterium casei LMG S-19264T (=DSM 44701T), isolated from a smear-ripened cheese.</title>
        <authorList>
            <consortium name="US DOE Joint Genome Institute (JGI-PGF)"/>
            <person name="Walter F."/>
            <person name="Albersmeier A."/>
            <person name="Kalinowski J."/>
            <person name="Ruckert C."/>
        </authorList>
    </citation>
    <scope>NUCLEOTIDE SEQUENCE</scope>
    <source>
        <strain evidence="12">NBRC 110023</strain>
    </source>
</reference>
<protein>
    <recommendedName>
        <fullName evidence="11">Flagellar L-ring protein</fullName>
    </recommendedName>
    <alternativeName>
        <fullName evidence="11">Basal body L-ring protein</fullName>
    </alternativeName>
</protein>
<dbReference type="PRINTS" id="PR01008">
    <property type="entry name" value="FLGLRINGFLGH"/>
</dbReference>
<keyword evidence="12" id="KW-0969">Cilium</keyword>
<evidence type="ECO:0000256" key="9">
    <source>
        <dbReference type="ARBA" id="ARBA00023237"/>
    </source>
</evidence>
<evidence type="ECO:0000256" key="1">
    <source>
        <dbReference type="ARBA" id="ARBA00002591"/>
    </source>
</evidence>
<evidence type="ECO:0000313" key="13">
    <source>
        <dbReference type="Proteomes" id="UP001156601"/>
    </source>
</evidence>
<name>A0AA37T300_9ALTE</name>
<keyword evidence="13" id="KW-1185">Reference proteome</keyword>
<organism evidence="12 13">
    <name type="scientific">Agaribacter marinus</name>
    <dbReference type="NCBI Taxonomy" id="1431249"/>
    <lineage>
        <taxon>Bacteria</taxon>
        <taxon>Pseudomonadati</taxon>
        <taxon>Pseudomonadota</taxon>
        <taxon>Gammaproteobacteria</taxon>
        <taxon>Alteromonadales</taxon>
        <taxon>Alteromonadaceae</taxon>
        <taxon>Agaribacter</taxon>
    </lineage>
</organism>
<comment type="subunit">
    <text evidence="4 11">The basal body constitutes a major portion of the flagellar organelle and consists of four rings (L,P,S, and M) mounted on a central rod.</text>
</comment>